<name>A0A6S7IJU6_PARCT</name>
<feature type="region of interest" description="Disordered" evidence="1">
    <location>
        <begin position="36"/>
        <end position="64"/>
    </location>
</feature>
<organism evidence="2 3">
    <name type="scientific">Paramuricea clavata</name>
    <name type="common">Red gorgonian</name>
    <name type="synonym">Violescent sea-whip</name>
    <dbReference type="NCBI Taxonomy" id="317549"/>
    <lineage>
        <taxon>Eukaryota</taxon>
        <taxon>Metazoa</taxon>
        <taxon>Cnidaria</taxon>
        <taxon>Anthozoa</taxon>
        <taxon>Octocorallia</taxon>
        <taxon>Malacalcyonacea</taxon>
        <taxon>Plexauridae</taxon>
        <taxon>Paramuricea</taxon>
    </lineage>
</organism>
<keyword evidence="3" id="KW-1185">Reference proteome</keyword>
<evidence type="ECO:0000256" key="1">
    <source>
        <dbReference type="SAM" id="MobiDB-lite"/>
    </source>
</evidence>
<accession>A0A6S7IJU6</accession>
<evidence type="ECO:0000313" key="2">
    <source>
        <dbReference type="EMBL" id="CAB4003148.1"/>
    </source>
</evidence>
<reference evidence="2" key="1">
    <citation type="submission" date="2020-04" db="EMBL/GenBank/DDBJ databases">
        <authorList>
            <person name="Alioto T."/>
            <person name="Alioto T."/>
            <person name="Gomez Garrido J."/>
        </authorList>
    </citation>
    <scope>NUCLEOTIDE SEQUENCE</scope>
    <source>
        <strain evidence="2">A484AB</strain>
    </source>
</reference>
<dbReference type="AlphaFoldDB" id="A0A6S7IJU6"/>
<dbReference type="Proteomes" id="UP001152795">
    <property type="component" value="Unassembled WGS sequence"/>
</dbReference>
<protein>
    <submittedName>
        <fullName evidence="2">Uncharacterized protein</fullName>
    </submittedName>
</protein>
<dbReference type="EMBL" id="CACRXK020004551">
    <property type="protein sequence ID" value="CAB4003148.1"/>
    <property type="molecule type" value="Genomic_DNA"/>
</dbReference>
<evidence type="ECO:0000313" key="3">
    <source>
        <dbReference type="Proteomes" id="UP001152795"/>
    </source>
</evidence>
<gene>
    <name evidence="2" type="ORF">PACLA_8A043073</name>
</gene>
<comment type="caution">
    <text evidence="2">The sequence shown here is derived from an EMBL/GenBank/DDBJ whole genome shotgun (WGS) entry which is preliminary data.</text>
</comment>
<sequence length="196" mass="22401">MTTEISPMMRFCGNCSAKIKLQSRYCWNCKRDTQGWNSKKTVSPDETSKNSPSTSSFGRPKNESSEIKLPKVMTLDDFIKEKTSKRNCSAEFQTKKNKKAKTVIHPDVTINIGQKKFVNGEIKTVWGKRLPISISRKGTYAQILQKGVEKWTAFDRNFNGTEHYVLLYQDGSCAQFIPGTFKNFFDLENYKTELGP</sequence>
<proteinExistence type="predicted"/>